<evidence type="ECO:0008006" key="3">
    <source>
        <dbReference type="Google" id="ProtNLM"/>
    </source>
</evidence>
<protein>
    <recommendedName>
        <fullName evidence="3">F-box domain-containing protein</fullName>
    </recommendedName>
</protein>
<dbReference type="EMBL" id="CAFZ01000160">
    <property type="protein sequence ID" value="CCA72355.1"/>
    <property type="molecule type" value="Genomic_DNA"/>
</dbReference>
<dbReference type="HOGENOM" id="CLU_891718_0_0_1"/>
<reference evidence="1 2" key="1">
    <citation type="journal article" date="2011" name="PLoS Pathog.">
        <title>Endophytic Life Strategies Decoded by Genome and Transcriptome Analyses of the Mutualistic Root Symbiont Piriformospora indica.</title>
        <authorList>
            <person name="Zuccaro A."/>
            <person name="Lahrmann U."/>
            <person name="Guldener U."/>
            <person name="Langen G."/>
            <person name="Pfiffi S."/>
            <person name="Biedenkopf D."/>
            <person name="Wong P."/>
            <person name="Samans B."/>
            <person name="Grimm C."/>
            <person name="Basiewicz M."/>
            <person name="Murat C."/>
            <person name="Martin F."/>
            <person name="Kogel K.H."/>
        </authorList>
    </citation>
    <scope>NUCLEOTIDE SEQUENCE [LARGE SCALE GENOMIC DNA]</scope>
    <source>
        <strain evidence="1 2">DSM 11827</strain>
    </source>
</reference>
<accession>G4TM12</accession>
<dbReference type="Gene3D" id="3.80.10.10">
    <property type="entry name" value="Ribonuclease Inhibitor"/>
    <property type="match status" value="1"/>
</dbReference>
<dbReference type="SUPFAM" id="SSF52058">
    <property type="entry name" value="L domain-like"/>
    <property type="match status" value="1"/>
</dbReference>
<comment type="caution">
    <text evidence="1">The sequence shown here is derived from an EMBL/GenBank/DDBJ whole genome shotgun (WGS) entry which is preliminary data.</text>
</comment>
<dbReference type="AlphaFoldDB" id="G4TM12"/>
<evidence type="ECO:0000313" key="1">
    <source>
        <dbReference type="EMBL" id="CCA72355.1"/>
    </source>
</evidence>
<dbReference type="Proteomes" id="UP000007148">
    <property type="component" value="Unassembled WGS sequence"/>
</dbReference>
<sequence length="312" mass="35976">MRSQAVYPLEVHKRCCQIIHLVDNLQQLSTTGICTQRYKKYSAWTGSRLTLPIAPNRHKALDFLELRGEHSLRSVELPPQIFSFQSLKHLTLADVILGVQVNPVTTPVLPSLAGITLMGSASLNLLDDWLCKQPKLHTLCLYETYAPETVPRLLSTGKIKNMEMMHCVGRLWDRFIETWFGSCSSVHNLRISDDILVYYPKKIPTKLHVLRVEVARLWVTPKSWHSYLDRELQTDRIVISAHISRNWYQKQGSNLILAARSRGLPVEFEAAHCECDQQRHHQYYNVDTENADKTRESMIAAWDWASETDTKR</sequence>
<proteinExistence type="predicted"/>
<evidence type="ECO:0000313" key="2">
    <source>
        <dbReference type="Proteomes" id="UP000007148"/>
    </source>
</evidence>
<name>G4TM12_SERID</name>
<dbReference type="InParanoid" id="G4TM12"/>
<organism evidence="1 2">
    <name type="scientific">Serendipita indica (strain DSM 11827)</name>
    <name type="common">Root endophyte fungus</name>
    <name type="synonym">Piriformospora indica</name>
    <dbReference type="NCBI Taxonomy" id="1109443"/>
    <lineage>
        <taxon>Eukaryota</taxon>
        <taxon>Fungi</taxon>
        <taxon>Dikarya</taxon>
        <taxon>Basidiomycota</taxon>
        <taxon>Agaricomycotina</taxon>
        <taxon>Agaricomycetes</taxon>
        <taxon>Sebacinales</taxon>
        <taxon>Serendipitaceae</taxon>
        <taxon>Serendipita</taxon>
    </lineage>
</organism>
<gene>
    <name evidence="1" type="ORF">PIIN_06289</name>
</gene>
<dbReference type="InterPro" id="IPR032675">
    <property type="entry name" value="LRR_dom_sf"/>
</dbReference>
<keyword evidence="2" id="KW-1185">Reference proteome</keyword>